<feature type="domain" description="N-acetyltransferase" evidence="1">
    <location>
        <begin position="10"/>
        <end position="164"/>
    </location>
</feature>
<dbReference type="GO" id="GO:0005840">
    <property type="term" value="C:ribosome"/>
    <property type="evidence" value="ECO:0007669"/>
    <property type="project" value="UniProtKB-KW"/>
</dbReference>
<comment type="caution">
    <text evidence="2">The sequence shown here is derived from an EMBL/GenBank/DDBJ whole genome shotgun (WGS) entry which is preliminary data.</text>
</comment>
<dbReference type="InterPro" id="IPR016181">
    <property type="entry name" value="Acyl_CoA_acyltransferase"/>
</dbReference>
<dbReference type="Gene3D" id="3.40.630.30">
    <property type="match status" value="1"/>
</dbReference>
<sequence length="326" mass="35895">MTSTVQAKDLVVRRAEPTDEPAVIPLLQAALGKGDDPNYEAFLHWKHRDNAFGESPAWVALHDDRIVGYRTFLRWEFIDGNGRKVRAVRAVDTATDPAYQGMGIFRRLTLQGVAELTLAGDGLVFNTPNDQSRPGYLKMGWSVARRLPVGVLPARPRSLRTMVNSRVPAAMWSQPTTAGLDAVEAFEDRSVADALLTHAPSQGYRTNRTPEYLAWRTAFGPLRYRLLLATTDPAEGGMVFRLRQRGVSVEAVVLEQLVPDWRTGTQLMRRMLKETGADYAIGLRTGPSAGLLPLVGQGPLLTTRPLAVSPPPVGDWTLTLGDVELF</sequence>
<organism evidence="2 3">
    <name type="scientific">Humibacillus xanthopallidus</name>
    <dbReference type="NCBI Taxonomy" id="412689"/>
    <lineage>
        <taxon>Bacteria</taxon>
        <taxon>Bacillati</taxon>
        <taxon>Actinomycetota</taxon>
        <taxon>Actinomycetes</taxon>
        <taxon>Micrococcales</taxon>
        <taxon>Intrasporangiaceae</taxon>
        <taxon>Humibacillus</taxon>
    </lineage>
</organism>
<evidence type="ECO:0000313" key="2">
    <source>
        <dbReference type="EMBL" id="TQN48805.1"/>
    </source>
</evidence>
<dbReference type="EMBL" id="VFQF01000001">
    <property type="protein sequence ID" value="TQN48805.1"/>
    <property type="molecule type" value="Genomic_DNA"/>
</dbReference>
<evidence type="ECO:0000259" key="1">
    <source>
        <dbReference type="PROSITE" id="PS51186"/>
    </source>
</evidence>
<proteinExistence type="predicted"/>
<dbReference type="SUPFAM" id="SSF55729">
    <property type="entry name" value="Acyl-CoA N-acyltransferases (Nat)"/>
    <property type="match status" value="1"/>
</dbReference>
<dbReference type="OrthoDB" id="5570877at2"/>
<dbReference type="CDD" id="cd04301">
    <property type="entry name" value="NAT_SF"/>
    <property type="match status" value="1"/>
</dbReference>
<dbReference type="AlphaFoldDB" id="A0A543PXK7"/>
<accession>A0A543PXK7</accession>
<dbReference type="Proteomes" id="UP000320085">
    <property type="component" value="Unassembled WGS sequence"/>
</dbReference>
<dbReference type="Pfam" id="PF13527">
    <property type="entry name" value="Acetyltransf_9"/>
    <property type="match status" value="1"/>
</dbReference>
<keyword evidence="2" id="KW-0689">Ribosomal protein</keyword>
<dbReference type="RefSeq" id="WP_141821691.1">
    <property type="nucleotide sequence ID" value="NZ_VFQF01000001.1"/>
</dbReference>
<gene>
    <name evidence="2" type="ORF">FHX52_1952</name>
</gene>
<keyword evidence="2" id="KW-0687">Ribonucleoprotein</keyword>
<evidence type="ECO:0000313" key="3">
    <source>
        <dbReference type="Proteomes" id="UP000320085"/>
    </source>
</evidence>
<dbReference type="InterPro" id="IPR000182">
    <property type="entry name" value="GNAT_dom"/>
</dbReference>
<protein>
    <submittedName>
        <fullName evidence="2">Ribosomal protein S18 acetylase RimI-like enzyme</fullName>
    </submittedName>
</protein>
<dbReference type="GO" id="GO:0016747">
    <property type="term" value="F:acyltransferase activity, transferring groups other than amino-acyl groups"/>
    <property type="evidence" value="ECO:0007669"/>
    <property type="project" value="InterPro"/>
</dbReference>
<name>A0A543PXK7_9MICO</name>
<dbReference type="PROSITE" id="PS51186">
    <property type="entry name" value="GNAT"/>
    <property type="match status" value="1"/>
</dbReference>
<reference evidence="2 3" key="1">
    <citation type="submission" date="2019-06" db="EMBL/GenBank/DDBJ databases">
        <title>Sequencing the genomes of 1000 actinobacteria strains.</title>
        <authorList>
            <person name="Klenk H.-P."/>
        </authorList>
    </citation>
    <scope>NUCLEOTIDE SEQUENCE [LARGE SCALE GENOMIC DNA]</scope>
    <source>
        <strain evidence="2 3">DSM 21776</strain>
    </source>
</reference>